<dbReference type="AlphaFoldDB" id="A0A5N5ZXQ8"/>
<dbReference type="Pfam" id="PF01609">
    <property type="entry name" value="DDE_Tnp_1"/>
    <property type="match status" value="1"/>
</dbReference>
<dbReference type="OrthoDB" id="4546548at2"/>
<keyword evidence="5" id="KW-1185">Reference proteome</keyword>
<dbReference type="InterPro" id="IPR002559">
    <property type="entry name" value="Transposase_11"/>
</dbReference>
<dbReference type="Proteomes" id="UP000314251">
    <property type="component" value="Unassembled WGS sequence"/>
</dbReference>
<dbReference type="GO" id="GO:0004803">
    <property type="term" value="F:transposase activity"/>
    <property type="evidence" value="ECO:0007669"/>
    <property type="project" value="InterPro"/>
</dbReference>
<feature type="domain" description="Transposase IS4-like" evidence="2">
    <location>
        <begin position="103"/>
        <end position="284"/>
    </location>
</feature>
<protein>
    <submittedName>
        <fullName evidence="4">IS5 family transposase</fullName>
    </submittedName>
</protein>
<dbReference type="GO" id="GO:0003677">
    <property type="term" value="F:DNA binding"/>
    <property type="evidence" value="ECO:0007669"/>
    <property type="project" value="InterPro"/>
</dbReference>
<feature type="region of interest" description="Disordered" evidence="1">
    <location>
        <begin position="233"/>
        <end position="254"/>
    </location>
</feature>
<evidence type="ECO:0000259" key="3">
    <source>
        <dbReference type="Pfam" id="PF13340"/>
    </source>
</evidence>
<sequence length="305" mass="34523">MPLRLILDLVAGRGELTDAAWERIAPLLPVLDGRGRPWRDHRQVIDGVLWRLRTGAPWRDLPERYGPWQTVYERFTRWESDGMWARLLEHVQVRDDAVGRVEWTVSVDSTVNRAHHHAAGARKKGARNGDRLEDPQCSAARQALGRSRGGLTTKVHLAVDGRGLPLSFVVTAGNVNDSTMFDALLGAIKVPRATVGRPRRRPDRVLADKAYSSRAIRACLRRRGIRATIPERSDQVANRKRRGTRGGRPPAFDKEQYKGRNVVERCFNRLKQFRAIATRFDKLAVRYQAGLHPASLTLWLRDTAA</sequence>
<dbReference type="Pfam" id="PF13340">
    <property type="entry name" value="DUF4096"/>
    <property type="match status" value="1"/>
</dbReference>
<comment type="caution">
    <text evidence="4">The sequence shown here is derived from an EMBL/GenBank/DDBJ whole genome shotgun (WGS) entry which is preliminary data.</text>
</comment>
<gene>
    <name evidence="4" type="ORF">FH607_026030</name>
</gene>
<evidence type="ECO:0000313" key="5">
    <source>
        <dbReference type="Proteomes" id="UP000314251"/>
    </source>
</evidence>
<accession>A0A5N5ZXQ8</accession>
<evidence type="ECO:0000259" key="2">
    <source>
        <dbReference type="Pfam" id="PF01609"/>
    </source>
</evidence>
<feature type="region of interest" description="Disordered" evidence="1">
    <location>
        <begin position="114"/>
        <end position="134"/>
    </location>
</feature>
<proteinExistence type="predicted"/>
<feature type="compositionally biased region" description="Basic residues" evidence="1">
    <location>
        <begin position="114"/>
        <end position="126"/>
    </location>
</feature>
<dbReference type="PANTHER" id="PTHR30007:SF1">
    <property type="entry name" value="BLR1914 PROTEIN"/>
    <property type="match status" value="1"/>
</dbReference>
<organism evidence="4 5">
    <name type="scientific">Streptomyces mimosae</name>
    <dbReference type="NCBI Taxonomy" id="2586635"/>
    <lineage>
        <taxon>Bacteria</taxon>
        <taxon>Bacillati</taxon>
        <taxon>Actinomycetota</taxon>
        <taxon>Actinomycetes</taxon>
        <taxon>Kitasatosporales</taxon>
        <taxon>Streptomycetaceae</taxon>
        <taxon>Streptomyces</taxon>
    </lineage>
</organism>
<dbReference type="NCBIfam" id="NF033580">
    <property type="entry name" value="transpos_IS5_3"/>
    <property type="match status" value="1"/>
</dbReference>
<name>A0A5N5ZXQ8_9ACTN</name>
<feature type="domain" description="Insertion element IS402-like" evidence="3">
    <location>
        <begin position="16"/>
        <end position="87"/>
    </location>
</feature>
<dbReference type="PANTHER" id="PTHR30007">
    <property type="entry name" value="PHP DOMAIN PROTEIN"/>
    <property type="match status" value="1"/>
</dbReference>
<dbReference type="GO" id="GO:0006313">
    <property type="term" value="P:DNA transposition"/>
    <property type="evidence" value="ECO:0007669"/>
    <property type="project" value="InterPro"/>
</dbReference>
<dbReference type="EMBL" id="VDLY02000020">
    <property type="protein sequence ID" value="KAB8161294.1"/>
    <property type="molecule type" value="Genomic_DNA"/>
</dbReference>
<reference evidence="4" key="1">
    <citation type="submission" date="2019-10" db="EMBL/GenBank/DDBJ databases">
        <title>Nonomuraea sp. nov., isolated from Phyllanthus amarus.</title>
        <authorList>
            <person name="Klykleung N."/>
            <person name="Tanasupawat S."/>
        </authorList>
    </citation>
    <scope>NUCLEOTIDE SEQUENCE [LARGE SCALE GENOMIC DNA]</scope>
    <source>
        <strain evidence="4">3MP-10</strain>
    </source>
</reference>
<evidence type="ECO:0000313" key="4">
    <source>
        <dbReference type="EMBL" id="KAB8161294.1"/>
    </source>
</evidence>
<evidence type="ECO:0000256" key="1">
    <source>
        <dbReference type="SAM" id="MobiDB-lite"/>
    </source>
</evidence>
<dbReference type="InterPro" id="IPR025161">
    <property type="entry name" value="IS402-like_dom"/>
</dbReference>